<dbReference type="InterPro" id="IPR002350">
    <property type="entry name" value="Kazal_dom"/>
</dbReference>
<feature type="chain" id="PRO_5035936269" description="Kazal-like domain-containing protein" evidence="1">
    <location>
        <begin position="20"/>
        <end position="70"/>
    </location>
</feature>
<evidence type="ECO:0000256" key="1">
    <source>
        <dbReference type="SAM" id="SignalP"/>
    </source>
</evidence>
<gene>
    <name evidence="3" type="ORF">CLODIP_2_CD07543</name>
</gene>
<protein>
    <recommendedName>
        <fullName evidence="2">Kazal-like domain-containing protein</fullName>
    </recommendedName>
</protein>
<feature type="domain" description="Kazal-like" evidence="2">
    <location>
        <begin position="16"/>
        <end position="70"/>
    </location>
</feature>
<evidence type="ECO:0000313" key="4">
    <source>
        <dbReference type="Proteomes" id="UP000494165"/>
    </source>
</evidence>
<dbReference type="SMART" id="SM00280">
    <property type="entry name" value="KAZAL"/>
    <property type="match status" value="1"/>
</dbReference>
<keyword evidence="4" id="KW-1185">Reference proteome</keyword>
<dbReference type="AlphaFoldDB" id="A0A8S1DRS9"/>
<keyword evidence="1" id="KW-0732">Signal</keyword>
<dbReference type="Pfam" id="PF07648">
    <property type="entry name" value="Kazal_2"/>
    <property type="match status" value="1"/>
</dbReference>
<dbReference type="CDD" id="cd00104">
    <property type="entry name" value="KAZAL_FS"/>
    <property type="match status" value="1"/>
</dbReference>
<proteinExistence type="predicted"/>
<dbReference type="SUPFAM" id="SSF100895">
    <property type="entry name" value="Kazal-type serine protease inhibitors"/>
    <property type="match status" value="1"/>
</dbReference>
<evidence type="ECO:0000259" key="2">
    <source>
        <dbReference type="PROSITE" id="PS51465"/>
    </source>
</evidence>
<dbReference type="InterPro" id="IPR036058">
    <property type="entry name" value="Kazal_dom_sf"/>
</dbReference>
<dbReference type="PROSITE" id="PS51465">
    <property type="entry name" value="KAZAL_2"/>
    <property type="match status" value="1"/>
</dbReference>
<sequence>MRLVAFFVVLALMIAAVFGGECSTACTSEYRPVCGRDDAGEVKTFATKCNLDATNCQQKTTYEYVRDGVC</sequence>
<comment type="caution">
    <text evidence="3">The sequence shown here is derived from an EMBL/GenBank/DDBJ whole genome shotgun (WGS) entry which is preliminary data.</text>
</comment>
<feature type="signal peptide" evidence="1">
    <location>
        <begin position="1"/>
        <end position="19"/>
    </location>
</feature>
<evidence type="ECO:0000313" key="3">
    <source>
        <dbReference type="EMBL" id="CAB3383481.1"/>
    </source>
</evidence>
<accession>A0A8S1DRS9</accession>
<organism evidence="3 4">
    <name type="scientific">Cloeon dipterum</name>
    <dbReference type="NCBI Taxonomy" id="197152"/>
    <lineage>
        <taxon>Eukaryota</taxon>
        <taxon>Metazoa</taxon>
        <taxon>Ecdysozoa</taxon>
        <taxon>Arthropoda</taxon>
        <taxon>Hexapoda</taxon>
        <taxon>Insecta</taxon>
        <taxon>Pterygota</taxon>
        <taxon>Palaeoptera</taxon>
        <taxon>Ephemeroptera</taxon>
        <taxon>Pisciforma</taxon>
        <taxon>Baetidae</taxon>
        <taxon>Cloeon</taxon>
    </lineage>
</organism>
<dbReference type="Proteomes" id="UP000494165">
    <property type="component" value="Unassembled WGS sequence"/>
</dbReference>
<reference evidence="3 4" key="1">
    <citation type="submission" date="2020-04" db="EMBL/GenBank/DDBJ databases">
        <authorList>
            <person name="Alioto T."/>
            <person name="Alioto T."/>
            <person name="Gomez Garrido J."/>
        </authorList>
    </citation>
    <scope>NUCLEOTIDE SEQUENCE [LARGE SCALE GENOMIC DNA]</scope>
</reference>
<dbReference type="EMBL" id="CADEPI010000311">
    <property type="protein sequence ID" value="CAB3383481.1"/>
    <property type="molecule type" value="Genomic_DNA"/>
</dbReference>
<name>A0A8S1DRS9_9INSE</name>
<dbReference type="OrthoDB" id="7073227at2759"/>
<dbReference type="Gene3D" id="3.30.60.30">
    <property type="match status" value="1"/>
</dbReference>